<organism evidence="2 3">
    <name type="scientific">Parasedimentitalea maritima</name>
    <dbReference type="NCBI Taxonomy" id="2578117"/>
    <lineage>
        <taxon>Bacteria</taxon>
        <taxon>Pseudomonadati</taxon>
        <taxon>Pseudomonadota</taxon>
        <taxon>Alphaproteobacteria</taxon>
        <taxon>Rhodobacterales</taxon>
        <taxon>Paracoccaceae</taxon>
        <taxon>Parasedimentitalea</taxon>
    </lineage>
</organism>
<dbReference type="RefSeq" id="WP_158980955.1">
    <property type="nucleotide sequence ID" value="NZ_WSFO01000012.1"/>
</dbReference>
<feature type="domain" description="N-acetyltransferase" evidence="1">
    <location>
        <begin position="1"/>
        <end position="157"/>
    </location>
</feature>
<dbReference type="Proteomes" id="UP000441586">
    <property type="component" value="Unassembled WGS sequence"/>
</dbReference>
<dbReference type="EMBL" id="WSFO01000012">
    <property type="protein sequence ID" value="KAE9627647.1"/>
    <property type="molecule type" value="Genomic_DNA"/>
</dbReference>
<dbReference type="SUPFAM" id="SSF55729">
    <property type="entry name" value="Acyl-CoA N-acyltransferases (Nat)"/>
    <property type="match status" value="1"/>
</dbReference>
<dbReference type="GO" id="GO:0016747">
    <property type="term" value="F:acyltransferase activity, transferring groups other than amino-acyl groups"/>
    <property type="evidence" value="ECO:0007669"/>
    <property type="project" value="InterPro"/>
</dbReference>
<comment type="caution">
    <text evidence="2">The sequence shown here is derived from an EMBL/GenBank/DDBJ whole genome shotgun (WGS) entry which is preliminary data.</text>
</comment>
<dbReference type="Pfam" id="PF00583">
    <property type="entry name" value="Acetyltransf_1"/>
    <property type="match status" value="1"/>
</dbReference>
<dbReference type="InterPro" id="IPR016181">
    <property type="entry name" value="Acyl_CoA_acyltransferase"/>
</dbReference>
<dbReference type="Gene3D" id="3.40.630.30">
    <property type="match status" value="1"/>
</dbReference>
<evidence type="ECO:0000313" key="3">
    <source>
        <dbReference type="Proteomes" id="UP000441586"/>
    </source>
</evidence>
<dbReference type="AlphaFoldDB" id="A0A6A4RCA0"/>
<accession>A0A6A4RCA0</accession>
<protein>
    <submittedName>
        <fullName evidence="2">GNAT family N-acetyltransferase</fullName>
    </submittedName>
</protein>
<gene>
    <name evidence="2" type="ORF">GP644_18890</name>
</gene>
<keyword evidence="2" id="KW-0808">Transferase</keyword>
<dbReference type="InterPro" id="IPR000182">
    <property type="entry name" value="GNAT_dom"/>
</dbReference>
<sequence length="157" mass="17187">MKIIDIPASDAARLVPLLQGLHELHVTHQPKRHLTNPCANELESWLGEWLAGEGMVALGAESPQGSLLGYLIYQIEHREALPVRDAETRAVLHHIAVQEAWQRMGMGKALMSEMKTRVSAQNVKVISTSYAPFNAASAALMSGMGLEPVLTVAEWRA</sequence>
<evidence type="ECO:0000313" key="2">
    <source>
        <dbReference type="EMBL" id="KAE9627647.1"/>
    </source>
</evidence>
<reference evidence="2 3" key="1">
    <citation type="submission" date="2019-12" db="EMBL/GenBank/DDBJ databases">
        <authorList>
            <person name="Zhang Y.-J."/>
        </authorList>
    </citation>
    <scope>NUCLEOTIDE SEQUENCE [LARGE SCALE GENOMIC DNA]</scope>
    <source>
        <strain evidence="2 3">H18S-6</strain>
    </source>
</reference>
<dbReference type="PROSITE" id="PS51186">
    <property type="entry name" value="GNAT"/>
    <property type="match status" value="1"/>
</dbReference>
<dbReference type="CDD" id="cd04301">
    <property type="entry name" value="NAT_SF"/>
    <property type="match status" value="1"/>
</dbReference>
<proteinExistence type="predicted"/>
<name>A0A6A4RCA0_9RHOB</name>
<evidence type="ECO:0000259" key="1">
    <source>
        <dbReference type="PROSITE" id="PS51186"/>
    </source>
</evidence>